<dbReference type="NCBIfam" id="TIGR00871">
    <property type="entry name" value="zwf"/>
    <property type="match status" value="1"/>
</dbReference>
<dbReference type="HAMAP" id="MF_00966">
    <property type="entry name" value="G6PD"/>
    <property type="match status" value="1"/>
</dbReference>
<feature type="transmembrane region" description="Helical" evidence="18">
    <location>
        <begin position="1224"/>
        <end position="1243"/>
    </location>
</feature>
<keyword evidence="8 16" id="KW-0430">Lectin</keyword>
<dbReference type="InterPro" id="IPR019796">
    <property type="entry name" value="G6P_DH_AS"/>
</dbReference>
<dbReference type="PROSITE" id="PS00069">
    <property type="entry name" value="G6P_DEHYDROGENASE"/>
    <property type="match status" value="1"/>
</dbReference>
<feature type="transmembrane region" description="Helical" evidence="18">
    <location>
        <begin position="1121"/>
        <end position="1144"/>
    </location>
</feature>
<evidence type="ECO:0000256" key="16">
    <source>
        <dbReference type="PROSITE-ProRule" id="PRU01375"/>
    </source>
</evidence>
<proteinExistence type="inferred from homology"/>
<dbReference type="GO" id="GO:0005829">
    <property type="term" value="C:cytosol"/>
    <property type="evidence" value="ECO:0007669"/>
    <property type="project" value="UniProtKB-SubCell"/>
</dbReference>
<comment type="similarity">
    <text evidence="4 17">Belongs to the glucose-6-phosphate dehydrogenase family.</text>
</comment>
<dbReference type="InterPro" id="IPR038770">
    <property type="entry name" value="Na+/solute_symporter_sf"/>
</dbReference>
<evidence type="ECO:0000256" key="2">
    <source>
        <dbReference type="ARBA" id="ARBA00004514"/>
    </source>
</evidence>
<dbReference type="InterPro" id="IPR039475">
    <property type="entry name" value="ILEI_FAM3C"/>
</dbReference>
<dbReference type="Pfam" id="PF24690">
    <property type="entry name" value="NTCP5_P3_N"/>
    <property type="match status" value="1"/>
</dbReference>
<evidence type="ECO:0000256" key="15">
    <source>
        <dbReference type="ARBA" id="ARBA00047696"/>
    </source>
</evidence>
<feature type="domain" description="Glucose-6-phosphate dehydrogenase NAD-binding" evidence="19">
    <location>
        <begin position="35"/>
        <end position="210"/>
    </location>
</feature>
<evidence type="ECO:0000256" key="13">
    <source>
        <dbReference type="ARBA" id="ARBA00023277"/>
    </source>
</evidence>
<dbReference type="PANTHER" id="PTHR23429">
    <property type="entry name" value="GLUCOSE-6-PHOSPHATE 1-DEHYDROGENASE G6PD"/>
    <property type="match status" value="1"/>
</dbReference>
<evidence type="ECO:0000256" key="6">
    <source>
        <dbReference type="ARBA" id="ARBA00022526"/>
    </source>
</evidence>
<dbReference type="Pfam" id="PF01758">
    <property type="entry name" value="SBF"/>
    <property type="match status" value="1"/>
</dbReference>
<evidence type="ECO:0000256" key="3">
    <source>
        <dbReference type="ARBA" id="ARBA00004937"/>
    </source>
</evidence>
<keyword evidence="11 17" id="KW-0560">Oxidoreductase</keyword>
<dbReference type="GO" id="GO:0009051">
    <property type="term" value="P:pentose-phosphate shunt, oxidative branch"/>
    <property type="evidence" value="ECO:0007669"/>
    <property type="project" value="TreeGrafter"/>
</dbReference>
<dbReference type="GO" id="GO:0050661">
    <property type="term" value="F:NADP binding"/>
    <property type="evidence" value="ECO:0007669"/>
    <property type="project" value="InterPro"/>
</dbReference>
<dbReference type="GO" id="GO:0016020">
    <property type="term" value="C:membrane"/>
    <property type="evidence" value="ECO:0007669"/>
    <property type="project" value="UniProtKB-SubCell"/>
</dbReference>
<keyword evidence="6 17" id="KW-0313">Glucose metabolism</keyword>
<dbReference type="InterPro" id="IPR002657">
    <property type="entry name" value="BilAc:Na_symport/Acr3"/>
</dbReference>
<feature type="transmembrane region" description="Helical" evidence="18">
    <location>
        <begin position="1198"/>
        <end position="1217"/>
    </location>
</feature>
<dbReference type="Pfam" id="PF00479">
    <property type="entry name" value="G6PD_N"/>
    <property type="match status" value="1"/>
</dbReference>
<dbReference type="SUPFAM" id="SSF55347">
    <property type="entry name" value="Glyceraldehyde-3-phosphate dehydrogenase-like, C-terminal domain"/>
    <property type="match status" value="1"/>
</dbReference>
<feature type="domain" description="Glucose-6-phosphate dehydrogenase C-terminal" evidence="20">
    <location>
        <begin position="212"/>
        <end position="503"/>
    </location>
</feature>
<feature type="transmembrane region" description="Helical" evidence="18">
    <location>
        <begin position="1156"/>
        <end position="1178"/>
    </location>
</feature>
<comment type="catalytic activity">
    <reaction evidence="15">
        <text>D-glucose 6-phosphate + NADP(+) = 6-phospho-D-glucono-1,5-lactone + NADPH + H(+)</text>
        <dbReference type="Rhea" id="RHEA:15841"/>
        <dbReference type="ChEBI" id="CHEBI:15378"/>
        <dbReference type="ChEBI" id="CHEBI:57783"/>
        <dbReference type="ChEBI" id="CHEBI:57955"/>
        <dbReference type="ChEBI" id="CHEBI:58349"/>
        <dbReference type="ChEBI" id="CHEBI:61548"/>
        <dbReference type="EC" id="1.1.1.49"/>
    </reaction>
    <physiologicalReaction direction="left-to-right" evidence="15">
        <dbReference type="Rhea" id="RHEA:15842"/>
    </physiologicalReaction>
</comment>
<evidence type="ECO:0000256" key="8">
    <source>
        <dbReference type="ARBA" id="ARBA00022734"/>
    </source>
</evidence>
<keyword evidence="10 18" id="KW-1133">Transmembrane helix</keyword>
<gene>
    <name evidence="23" type="ORF">H671_xg20764</name>
</gene>
<evidence type="ECO:0000259" key="21">
    <source>
        <dbReference type="Pfam" id="PF15711"/>
    </source>
</evidence>
<dbReference type="FunFam" id="3.40.50.720:FF:000111">
    <property type="entry name" value="Glucose-6-phosphate 1-dehydrogenase"/>
    <property type="match status" value="1"/>
</dbReference>
<name>A0A061HUL7_CRIGR</name>
<feature type="domain" description="ILEI/PANDER" evidence="21">
    <location>
        <begin position="632"/>
        <end position="726"/>
    </location>
</feature>
<dbReference type="PANTHER" id="PTHR23429:SF0">
    <property type="entry name" value="GLUCOSE-6-PHOSPHATE 1-DEHYDROGENASE"/>
    <property type="match status" value="1"/>
</dbReference>
<dbReference type="InterPro" id="IPR022675">
    <property type="entry name" value="G6P_DH_C"/>
</dbReference>
<keyword evidence="13 17" id="KW-0119">Carbohydrate metabolism</keyword>
<evidence type="ECO:0000256" key="4">
    <source>
        <dbReference type="ARBA" id="ARBA00009975"/>
    </source>
</evidence>
<feature type="transmembrane region" description="Helical" evidence="18">
    <location>
        <begin position="1287"/>
        <end position="1308"/>
    </location>
</feature>
<evidence type="ECO:0000256" key="7">
    <source>
        <dbReference type="ARBA" id="ARBA00022692"/>
    </source>
</evidence>
<evidence type="ECO:0000259" key="19">
    <source>
        <dbReference type="Pfam" id="PF00479"/>
    </source>
</evidence>
<keyword evidence="5" id="KW-0963">Cytoplasm</keyword>
<evidence type="ECO:0000256" key="17">
    <source>
        <dbReference type="RuleBase" id="RU362120"/>
    </source>
</evidence>
<dbReference type="InterPro" id="IPR036291">
    <property type="entry name" value="NAD(P)-bd_dom_sf"/>
</dbReference>
<dbReference type="Gene3D" id="1.20.1530.20">
    <property type="match status" value="1"/>
</dbReference>
<reference evidence="24" key="1">
    <citation type="journal article" date="2013" name="Nat. Biotechnol.">
        <title>Chinese hamster genome sequenced from sorted chromosomes.</title>
        <authorList>
            <person name="Brinkrolf K."/>
            <person name="Rupp O."/>
            <person name="Laux H."/>
            <person name="Kollin F."/>
            <person name="Ernst W."/>
            <person name="Linke B."/>
            <person name="Kofler R."/>
            <person name="Romand S."/>
            <person name="Hesse F."/>
            <person name="Budach W.E."/>
            <person name="Galosy S."/>
            <person name="Muller D."/>
            <person name="Noll T."/>
            <person name="Wienberg J."/>
            <person name="Jostock T."/>
            <person name="Leonard M."/>
            <person name="Grillari J."/>
            <person name="Tauch A."/>
            <person name="Goesmann A."/>
            <person name="Helk B."/>
            <person name="Mott J.E."/>
            <person name="Puhler A."/>
            <person name="Borth N."/>
        </authorList>
    </citation>
    <scope>NUCLEOTIDE SEQUENCE [LARGE SCALE GENOMIC DNA]</scope>
    <source>
        <strain evidence="24">17A/GY</strain>
    </source>
</reference>
<evidence type="ECO:0000256" key="14">
    <source>
        <dbReference type="ARBA" id="ARBA00046472"/>
    </source>
</evidence>
<organism evidence="23 24">
    <name type="scientific">Cricetulus griseus</name>
    <name type="common">Chinese hamster</name>
    <name type="synonym">Cricetulus barabensis griseus</name>
    <dbReference type="NCBI Taxonomy" id="10029"/>
    <lineage>
        <taxon>Eukaryota</taxon>
        <taxon>Metazoa</taxon>
        <taxon>Chordata</taxon>
        <taxon>Craniata</taxon>
        <taxon>Vertebrata</taxon>
        <taxon>Euteleostomi</taxon>
        <taxon>Mammalia</taxon>
        <taxon>Eutheria</taxon>
        <taxon>Euarchontoglires</taxon>
        <taxon>Glires</taxon>
        <taxon>Rodentia</taxon>
        <taxon>Myomorpha</taxon>
        <taxon>Muroidea</taxon>
        <taxon>Cricetidae</taxon>
        <taxon>Cricetinae</taxon>
        <taxon>Cricetulus</taxon>
    </lineage>
</organism>
<keyword evidence="7 18" id="KW-0812">Transmembrane</keyword>
<evidence type="ECO:0000259" key="20">
    <source>
        <dbReference type="Pfam" id="PF02781"/>
    </source>
</evidence>
<dbReference type="GO" id="GO:0030246">
    <property type="term" value="F:carbohydrate binding"/>
    <property type="evidence" value="ECO:0007669"/>
    <property type="project" value="UniProtKB-UniRule"/>
</dbReference>
<evidence type="ECO:0000256" key="18">
    <source>
        <dbReference type="SAM" id="Phobius"/>
    </source>
</evidence>
<dbReference type="Gene3D" id="3.40.50.720">
    <property type="entry name" value="NAD(P)-binding Rossmann-like Domain"/>
    <property type="match status" value="1"/>
</dbReference>
<comment type="subcellular location">
    <subcellularLocation>
        <location evidence="2">Cytoplasm</location>
        <location evidence="2">Cytosol</location>
    </subcellularLocation>
    <subcellularLocation>
        <location evidence="1">Membrane</location>
        <topology evidence="1">Multi-pass membrane protein</topology>
    </subcellularLocation>
</comment>
<dbReference type="GO" id="GO:0006006">
    <property type="term" value="P:glucose metabolic process"/>
    <property type="evidence" value="ECO:0007669"/>
    <property type="project" value="UniProtKB-KW"/>
</dbReference>
<evidence type="ECO:0000256" key="5">
    <source>
        <dbReference type="ARBA" id="ARBA00022490"/>
    </source>
</evidence>
<evidence type="ECO:0000256" key="10">
    <source>
        <dbReference type="ARBA" id="ARBA00022989"/>
    </source>
</evidence>
<dbReference type="GO" id="GO:0004345">
    <property type="term" value="F:glucose-6-phosphate dehydrogenase activity"/>
    <property type="evidence" value="ECO:0007669"/>
    <property type="project" value="UniProtKB-EC"/>
</dbReference>
<keyword evidence="9 17" id="KW-0521">NADP</keyword>
<dbReference type="EMBL" id="KE686163">
    <property type="protein sequence ID" value="ERE63101.1"/>
    <property type="molecule type" value="Genomic_DNA"/>
</dbReference>
<dbReference type="FunFam" id="3.30.360.10:FF:000013">
    <property type="entry name" value="Glucose-6-phosphate 1-dehydrogenase"/>
    <property type="match status" value="1"/>
</dbReference>
<dbReference type="InterPro" id="IPR057103">
    <property type="entry name" value="NTCP5_P3_N"/>
</dbReference>
<dbReference type="Proteomes" id="UP000030759">
    <property type="component" value="Unassembled WGS sequence"/>
</dbReference>
<sequence length="1315" mass="145765">MAEQVALSRTQVCGILREELYQGDAFHQADTHIFIIMGASGDLAKKKIYPTIWWLFRDGLLPEDTFIVGYARSRLTVDDIRKQSEPFFKATPEERPKLEEFFARNSYVAGQYDDPASYKHLNSHMNALHQGMQANRLFYLALPPTVYEAVTKNIQETCMSQTGWNRIIVEKPFGRDLQSSNQLSNHISSLFREDQIYRIDHYLGKEMVQNLMVLRFANRIFGPIWNRDNIACVILTFKEPFGTEGRGGYFDEFGIIRDVMQNHLLQMLCLVAMEKPASTDSDDVRDEKVKVLKCISEVETSNVVLGQYVGNPNGEGEATNGYLDDPTVPRGSTTATFAAAVLYVENERWDGVPFILRCGKALNERKAEVRLQFRDVAGDIFHQQCKRNELVIRVQPNEAVYTKMMTKKPGMFFNPEESELDLTYGNRYKNVKLPDAYERLILDVFCGSQMHFVRSDELREAWRIFTPLLHKIDQEKPQPIPYVYGSRGPTEADELMKRVGFQYEGTYKWSPRSPNSAPAGGPNPVGEVDMRLAGPLRIVALIITMGLSWILVTILLGGPGGGLPRIQQFFTSPENSVTAEPRTRKYKCGLPQPCPEEHLAFRMVSGAANVIGPKICLEDKMLMSSVKDNVGRGLNIALVNGLPLLATGVSGELLEARAFDMWAGDVNDLLKFIRPLHEGTLVFVASYDDPATKMNEETRKLFSELGSRNAKELAFRDSWVFVGAKGVQNKSPFEQHVKNSKHTNKYEGWPEALEMEGCIPRRSMEVDYKKLVLIVNHFLKKRGGYDIGMKTLGKPCYQERPHRTRTFPWTLLRTLQQHKQGCSPKTRGPYEHYPLKGAMVVRRSKGSSKQLPGLGGQGGCTGLIVMLGTALLLISLPWGAQVMASANLSTAQGHTVPLTGGHYLSIGDGSVTEFEFPEKSEGIIVISSQYSGQANGTGLSPTLRVISLDTEVLTIKNVSAITWGSGGGFVVNIHSGLAGLAPLHLQLMDLHETPPLLIEERRDFCIRVSPAEDIPSTLNPNLGHFSENPILYLLLPLIFVNKCSFGCKVELEVLKELLQSPQPMLLGLLGQFLVMPFYAFLMAKVFMLPKALALGLIITCSSPGGGGSYLFSLLLGGDVTLAISMTFISTVAATGFLPLSSAIYSRLLSIHETLHVPISKILGTLLFIAIPIAAGVVIKSKLPKFSELLLQVIKPFSFVLLLGGLFLAYHMGVFILVGVRLPIVLVGFTVPLVGLLVGYSLAMCLKLPVAQRRTVSIEVGVQNSLLALAMLQLSLRRLQADYASQAPFIVALSGTSEMLALVIGQFIYSNLFPVP</sequence>
<evidence type="ECO:0000313" key="24">
    <source>
        <dbReference type="Proteomes" id="UP000030759"/>
    </source>
</evidence>
<evidence type="ECO:0000259" key="22">
    <source>
        <dbReference type="Pfam" id="PF24690"/>
    </source>
</evidence>
<comment type="function">
    <text evidence="17">Catalyzes the rate-limiting step of the oxidative pentose-phosphate pathway, which represents a route for the dissimilation of carbohydrates besides glycolysis.</text>
</comment>
<comment type="subunit">
    <text evidence="14">Homotetramer; dimer of dimers. Interacts with SIRT2; the interaction is enhanced by H(2)O(2) treatment. Forms a ternary complex with ALDOB and TP53; this interaction is direct. ALDOB stabilizes the complex inhibiting G6PD activity and keeping oxidative pentose phosphate metabolism in check.</text>
</comment>
<evidence type="ECO:0000256" key="1">
    <source>
        <dbReference type="ARBA" id="ARBA00004141"/>
    </source>
</evidence>
<feature type="transmembrane region" description="Helical" evidence="18">
    <location>
        <begin position="1093"/>
        <end position="1115"/>
    </location>
</feature>
<feature type="transmembrane region" description="Helical" evidence="18">
    <location>
        <begin position="1064"/>
        <end position="1081"/>
    </location>
</feature>
<dbReference type="CDD" id="cd13940">
    <property type="entry name" value="ILEI_FAM3C"/>
    <property type="match status" value="1"/>
</dbReference>
<dbReference type="InterPro" id="IPR039477">
    <property type="entry name" value="ILEI/PANDER_dom"/>
</dbReference>
<keyword evidence="12 18" id="KW-0472">Membrane</keyword>
<comment type="pathway">
    <text evidence="3 17">Carbohydrate degradation; pentose phosphate pathway; D-ribulose 5-phosphate from D-glucose 6-phosphate (oxidative stage): step 1/3.</text>
</comment>
<dbReference type="InterPro" id="IPR022674">
    <property type="entry name" value="G6P_DH_NAD-bd"/>
</dbReference>
<dbReference type="PROSITE" id="PS52031">
    <property type="entry name" value="GG_LECTIN"/>
    <property type="match status" value="1"/>
</dbReference>
<dbReference type="PRINTS" id="PR00079">
    <property type="entry name" value="G6PDHDRGNASE"/>
</dbReference>
<dbReference type="UniPathway" id="UPA00115">
    <property type="reaction ID" value="UER00408"/>
</dbReference>
<dbReference type="SUPFAM" id="SSF51735">
    <property type="entry name" value="NAD(P)-binding Rossmann-fold domains"/>
    <property type="match status" value="1"/>
</dbReference>
<evidence type="ECO:0000313" key="23">
    <source>
        <dbReference type="EMBL" id="ERE63101.1"/>
    </source>
</evidence>
<dbReference type="InterPro" id="IPR001282">
    <property type="entry name" value="G6P_DH"/>
</dbReference>
<feature type="transmembrane region" description="Helical" evidence="18">
    <location>
        <begin position="851"/>
        <end position="878"/>
    </location>
</feature>
<evidence type="ECO:0000256" key="9">
    <source>
        <dbReference type="ARBA" id="ARBA00022857"/>
    </source>
</evidence>
<evidence type="ECO:0000256" key="12">
    <source>
        <dbReference type="ARBA" id="ARBA00023136"/>
    </source>
</evidence>
<feature type="domain" description="NTCP5/P3 N-terminal" evidence="22">
    <location>
        <begin position="902"/>
        <end position="1010"/>
    </location>
</feature>
<accession>A0A061HUL7</accession>
<evidence type="ECO:0000256" key="11">
    <source>
        <dbReference type="ARBA" id="ARBA00023002"/>
    </source>
</evidence>
<dbReference type="Gene3D" id="3.30.360.10">
    <property type="entry name" value="Dihydrodipicolinate Reductase, domain 2"/>
    <property type="match status" value="1"/>
</dbReference>
<dbReference type="EC" id="1.1.1.49" evidence="17"/>
<protein>
    <recommendedName>
        <fullName evidence="17">Glucose-6-phosphate 1-dehydrogenase</fullName>
        <ecNumber evidence="17">1.1.1.49</ecNumber>
    </recommendedName>
</protein>
<dbReference type="Pfam" id="PF02781">
    <property type="entry name" value="G6PD_C"/>
    <property type="match status" value="1"/>
</dbReference>
<dbReference type="Pfam" id="PF15711">
    <property type="entry name" value="ILEI"/>
    <property type="match status" value="1"/>
</dbReference>